<comment type="caution">
    <text evidence="2">The sequence shown here is derived from an EMBL/GenBank/DDBJ whole genome shotgun (WGS) entry which is preliminary data.</text>
</comment>
<evidence type="ECO:0000313" key="2">
    <source>
        <dbReference type="EMBL" id="OQE39948.1"/>
    </source>
</evidence>
<dbReference type="SUPFAM" id="SSF56112">
    <property type="entry name" value="Protein kinase-like (PK-like)"/>
    <property type="match status" value="1"/>
</dbReference>
<organism evidence="2 3">
    <name type="scientific">Penicillium coprophilum</name>
    <dbReference type="NCBI Taxonomy" id="36646"/>
    <lineage>
        <taxon>Eukaryota</taxon>
        <taxon>Fungi</taxon>
        <taxon>Dikarya</taxon>
        <taxon>Ascomycota</taxon>
        <taxon>Pezizomycotina</taxon>
        <taxon>Eurotiomycetes</taxon>
        <taxon>Eurotiomycetidae</taxon>
        <taxon>Eurotiales</taxon>
        <taxon>Aspergillaceae</taxon>
        <taxon>Penicillium</taxon>
    </lineage>
</organism>
<protein>
    <recommendedName>
        <fullName evidence="1">Protein kinase domain-containing protein</fullName>
    </recommendedName>
</protein>
<name>A0A1V6UNE3_9EURO</name>
<dbReference type="GO" id="GO:0005524">
    <property type="term" value="F:ATP binding"/>
    <property type="evidence" value="ECO:0007669"/>
    <property type="project" value="InterPro"/>
</dbReference>
<dbReference type="EMBL" id="MDDG01000006">
    <property type="protein sequence ID" value="OQE39948.1"/>
    <property type="molecule type" value="Genomic_DNA"/>
</dbReference>
<feature type="domain" description="Protein kinase" evidence="1">
    <location>
        <begin position="1"/>
        <end position="139"/>
    </location>
</feature>
<dbReference type="Proteomes" id="UP000191500">
    <property type="component" value="Unassembled WGS sequence"/>
</dbReference>
<dbReference type="GO" id="GO:0004672">
    <property type="term" value="F:protein kinase activity"/>
    <property type="evidence" value="ECO:0007669"/>
    <property type="project" value="InterPro"/>
</dbReference>
<reference evidence="3" key="1">
    <citation type="journal article" date="2017" name="Nat. Microbiol.">
        <title>Global analysis of biosynthetic gene clusters reveals vast potential of secondary metabolite production in Penicillium species.</title>
        <authorList>
            <person name="Nielsen J.C."/>
            <person name="Grijseels S."/>
            <person name="Prigent S."/>
            <person name="Ji B."/>
            <person name="Dainat J."/>
            <person name="Nielsen K.F."/>
            <person name="Frisvad J.C."/>
            <person name="Workman M."/>
            <person name="Nielsen J."/>
        </authorList>
    </citation>
    <scope>NUCLEOTIDE SEQUENCE [LARGE SCALE GENOMIC DNA]</scope>
    <source>
        <strain evidence="3">IBT 31321</strain>
    </source>
</reference>
<dbReference type="InterPro" id="IPR000719">
    <property type="entry name" value="Prot_kinase_dom"/>
</dbReference>
<dbReference type="STRING" id="36646.A0A1V6UNE3"/>
<accession>A0A1V6UNE3</accession>
<evidence type="ECO:0000259" key="1">
    <source>
        <dbReference type="PROSITE" id="PS50011"/>
    </source>
</evidence>
<dbReference type="AlphaFoldDB" id="A0A1V6UNE3"/>
<gene>
    <name evidence="2" type="ORF">PENCOP_c006G03515</name>
</gene>
<sequence length="139" mass="15512">MSGRWSAPHYLMASQRHADDADAPSLTVKIADLGGAFYSNIKKFGMKAPELLDERSWDNKIDIWPLGCSLFHLAINEPLFPVMTFGCTIEKCRATLKDLLTQIFGHGYVGFATRVGERLKADFSSETKEQVASLLRSML</sequence>
<dbReference type="PROSITE" id="PS50011">
    <property type="entry name" value="PROTEIN_KINASE_DOM"/>
    <property type="match status" value="1"/>
</dbReference>
<dbReference type="Gene3D" id="1.10.510.10">
    <property type="entry name" value="Transferase(Phosphotransferase) domain 1"/>
    <property type="match status" value="1"/>
</dbReference>
<proteinExistence type="predicted"/>
<keyword evidence="3" id="KW-1185">Reference proteome</keyword>
<evidence type="ECO:0000313" key="3">
    <source>
        <dbReference type="Proteomes" id="UP000191500"/>
    </source>
</evidence>
<dbReference type="InterPro" id="IPR011009">
    <property type="entry name" value="Kinase-like_dom_sf"/>
</dbReference>